<dbReference type="InterPro" id="IPR052043">
    <property type="entry name" value="PolySaccharide_Degr_Enz"/>
</dbReference>
<dbReference type="PANTHER" id="PTHR33886:SF8">
    <property type="entry name" value="UNSATURATED RHAMNOGALACTURONAN HYDROLASE (EUROFUNG)"/>
    <property type="match status" value="1"/>
</dbReference>
<comment type="caution">
    <text evidence="3">The sequence shown here is derived from an EMBL/GenBank/DDBJ whole genome shotgun (WGS) entry which is preliminary data.</text>
</comment>
<proteinExistence type="predicted"/>
<protein>
    <submittedName>
        <fullName evidence="3">Glycoside hydrolase family 88 protein</fullName>
    </submittedName>
</protein>
<reference evidence="3 4" key="1">
    <citation type="submission" date="2024-10" db="EMBL/GenBank/DDBJ databases">
        <title>The Natural Products Discovery Center: Release of the First 8490 Sequenced Strains for Exploring Actinobacteria Biosynthetic Diversity.</title>
        <authorList>
            <person name="Kalkreuter E."/>
            <person name="Kautsar S.A."/>
            <person name="Yang D."/>
            <person name="Bader C.D."/>
            <person name="Teijaro C.N."/>
            <person name="Fluegel L."/>
            <person name="Davis C.M."/>
            <person name="Simpson J.R."/>
            <person name="Lauterbach L."/>
            <person name="Steele A.D."/>
            <person name="Gui C."/>
            <person name="Meng S."/>
            <person name="Li G."/>
            <person name="Viehrig K."/>
            <person name="Ye F."/>
            <person name="Su P."/>
            <person name="Kiefer A.F."/>
            <person name="Nichols A."/>
            <person name="Cepeda A.J."/>
            <person name="Yan W."/>
            <person name="Fan B."/>
            <person name="Jiang Y."/>
            <person name="Adhikari A."/>
            <person name="Zheng C.-J."/>
            <person name="Schuster L."/>
            <person name="Cowan T.M."/>
            <person name="Smanski M.J."/>
            <person name="Chevrette M.G."/>
            <person name="De Carvalho L.P.S."/>
            <person name="Shen B."/>
        </authorList>
    </citation>
    <scope>NUCLEOTIDE SEQUENCE [LARGE SCALE GENOMIC DNA]</scope>
    <source>
        <strain evidence="3 4">NPDC000087</strain>
    </source>
</reference>
<sequence>MSEISRRQLLAGVAGATILPATGVLAGAAPAAAAPPASVLPSRADVLAVARRVNDQWIGAHGDPGNNQWARATYFSGNMALYRTTGEPRYLAYAQRWAEQNNYAINNGVATRHADDHTAGQVYYDLYDVAPAANKIAAINESIRRMVQNQPTKVDDWWWVDALHMAMPVFVRVARQTGDDAYLQKMFALYTHTKRTRVLYDYTNELWWRDEGAKAARSPSGKLVFWSRGNGWALAAHAKILNLNPGLGTRWPEYRYNIQGLARSLAKAQRTDGLFNVNLVDPAHFGGPETSGTAFFAFGLAYGIRTGIIDRATYLPMVARAWNGMVATSVHADGFLGYVQGVGYAPESSQPVTTNSTADFGVGGFLLAATEVANLTT</sequence>
<dbReference type="InterPro" id="IPR010905">
    <property type="entry name" value="Glyco_hydro_88"/>
</dbReference>
<organism evidence="3 4">
    <name type="scientific">Paractinoplanes globisporus</name>
    <dbReference type="NCBI Taxonomy" id="113565"/>
    <lineage>
        <taxon>Bacteria</taxon>
        <taxon>Bacillati</taxon>
        <taxon>Actinomycetota</taxon>
        <taxon>Actinomycetes</taxon>
        <taxon>Micromonosporales</taxon>
        <taxon>Micromonosporaceae</taxon>
        <taxon>Paractinoplanes</taxon>
    </lineage>
</organism>
<keyword evidence="2" id="KW-0732">Signal</keyword>
<dbReference type="Pfam" id="PF07470">
    <property type="entry name" value="Glyco_hydro_88"/>
    <property type="match status" value="1"/>
</dbReference>
<name>A0ABW6WDF8_9ACTN</name>
<evidence type="ECO:0000256" key="1">
    <source>
        <dbReference type="ARBA" id="ARBA00022801"/>
    </source>
</evidence>
<gene>
    <name evidence="3" type="ORF">ACFY35_17980</name>
</gene>
<keyword evidence="4" id="KW-1185">Reference proteome</keyword>
<dbReference type="EMBL" id="JBIAZU010000003">
    <property type="protein sequence ID" value="MFF5291334.1"/>
    <property type="molecule type" value="Genomic_DNA"/>
</dbReference>
<dbReference type="PROSITE" id="PS51318">
    <property type="entry name" value="TAT"/>
    <property type="match status" value="1"/>
</dbReference>
<dbReference type="Proteomes" id="UP001602245">
    <property type="component" value="Unassembled WGS sequence"/>
</dbReference>
<dbReference type="InterPro" id="IPR006311">
    <property type="entry name" value="TAT_signal"/>
</dbReference>
<dbReference type="InterPro" id="IPR008928">
    <property type="entry name" value="6-hairpin_glycosidase_sf"/>
</dbReference>
<dbReference type="SUPFAM" id="SSF48208">
    <property type="entry name" value="Six-hairpin glycosidases"/>
    <property type="match status" value="1"/>
</dbReference>
<keyword evidence="1 3" id="KW-0378">Hydrolase</keyword>
<dbReference type="Gene3D" id="1.50.10.10">
    <property type="match status" value="1"/>
</dbReference>
<dbReference type="RefSeq" id="WP_020515694.1">
    <property type="nucleotide sequence ID" value="NZ_JBIAZU010000003.1"/>
</dbReference>
<evidence type="ECO:0000313" key="3">
    <source>
        <dbReference type="EMBL" id="MFF5291334.1"/>
    </source>
</evidence>
<accession>A0ABW6WDF8</accession>
<evidence type="ECO:0000313" key="4">
    <source>
        <dbReference type="Proteomes" id="UP001602245"/>
    </source>
</evidence>
<feature type="signal peptide" evidence="2">
    <location>
        <begin position="1"/>
        <end position="26"/>
    </location>
</feature>
<dbReference type="PANTHER" id="PTHR33886">
    <property type="entry name" value="UNSATURATED RHAMNOGALACTURONAN HYDROLASE (EUROFUNG)"/>
    <property type="match status" value="1"/>
</dbReference>
<dbReference type="InterPro" id="IPR012341">
    <property type="entry name" value="6hp_glycosidase-like_sf"/>
</dbReference>
<dbReference type="GO" id="GO:0016787">
    <property type="term" value="F:hydrolase activity"/>
    <property type="evidence" value="ECO:0007669"/>
    <property type="project" value="UniProtKB-KW"/>
</dbReference>
<evidence type="ECO:0000256" key="2">
    <source>
        <dbReference type="SAM" id="SignalP"/>
    </source>
</evidence>
<feature type="chain" id="PRO_5045144548" evidence="2">
    <location>
        <begin position="27"/>
        <end position="377"/>
    </location>
</feature>